<keyword evidence="3" id="KW-0812">Transmembrane</keyword>
<name>A0ABW2F8C2_9BACL</name>
<evidence type="ECO:0000259" key="4">
    <source>
        <dbReference type="PROSITE" id="PS50011"/>
    </source>
</evidence>
<sequence length="586" mass="66256">MGFQPEVNAPLIINGQRFAIGQHPNAPTIPYGQEGRQGTVYLLHSEDRRRKKAMKVFRSKFVNPSLVYHTQQIAKFSGVEGLLACERFIVTPQNNTELLREEPDLLYAVVMSWIEGPTWMDMLLNKQKLTRRQSHSAAYALAQALVAMEQRGLSHGDLSAPNVMLPMFGERGASVRPIDYVQLIDLEQMYASHLERPEHLPVGSPGYASQRHPLTQMWGPYSDRFAGAVLLTEMLGACLDSFFDSTWGESYFAPEETQSYGERYARLVEFIRSEWGEAIVSLFIRAWDSNELSQCPTFGEWMIELAKTESGSKTSRIAASAAAISAIGSGAKEEMAAAAQEGQLKRARQYESKGKYLEAMDVYRSILQRNPNANLAKEIAIALESLTAKQDIKQNESRERNRRRFSSMRRIATISAIVGCLGIGGYFAFGSIKDFINKAGSSQPSVSVDELKLKVANLEADVADKNAQIKEMKKQIEHLSKPLSQKQEDMLMQLSQDYEQIRKAAETKADSRTDPSQLVFEASQSYMNHLHNYLIGTYQWDSHFVEQLKAVEGYYYPFMYNHNRNAQLNIRFFNDYKDHLTGRGSK</sequence>
<keyword evidence="3" id="KW-0472">Membrane</keyword>
<dbReference type="SUPFAM" id="SSF56112">
    <property type="entry name" value="Protein kinase-like (PK-like)"/>
    <property type="match status" value="1"/>
</dbReference>
<feature type="domain" description="Protein kinase" evidence="4">
    <location>
        <begin position="26"/>
        <end position="386"/>
    </location>
</feature>
<keyword evidence="1" id="KW-0802">TPR repeat</keyword>
<keyword evidence="6" id="KW-1185">Reference proteome</keyword>
<dbReference type="Gene3D" id="3.30.200.20">
    <property type="entry name" value="Phosphorylase Kinase, domain 1"/>
    <property type="match status" value="1"/>
</dbReference>
<evidence type="ECO:0000313" key="6">
    <source>
        <dbReference type="Proteomes" id="UP001596378"/>
    </source>
</evidence>
<keyword evidence="3" id="KW-1133">Transmembrane helix</keyword>
<dbReference type="Gene3D" id="1.10.510.10">
    <property type="entry name" value="Transferase(Phosphotransferase) domain 1"/>
    <property type="match status" value="1"/>
</dbReference>
<dbReference type="InterPro" id="IPR000719">
    <property type="entry name" value="Prot_kinase_dom"/>
</dbReference>
<organism evidence="5 6">
    <name type="scientific">Cohnella cellulosilytica</name>
    <dbReference type="NCBI Taxonomy" id="986710"/>
    <lineage>
        <taxon>Bacteria</taxon>
        <taxon>Bacillati</taxon>
        <taxon>Bacillota</taxon>
        <taxon>Bacilli</taxon>
        <taxon>Bacillales</taxon>
        <taxon>Paenibacillaceae</taxon>
        <taxon>Cohnella</taxon>
    </lineage>
</organism>
<comment type="caution">
    <text evidence="5">The sequence shown here is derived from an EMBL/GenBank/DDBJ whole genome shotgun (WGS) entry which is preliminary data.</text>
</comment>
<evidence type="ECO:0000256" key="2">
    <source>
        <dbReference type="SAM" id="Coils"/>
    </source>
</evidence>
<dbReference type="EMBL" id="JBHTAI010000001">
    <property type="protein sequence ID" value="MFC7147235.1"/>
    <property type="molecule type" value="Genomic_DNA"/>
</dbReference>
<dbReference type="InterPro" id="IPR019734">
    <property type="entry name" value="TPR_rpt"/>
</dbReference>
<feature type="repeat" description="TPR" evidence="1">
    <location>
        <begin position="340"/>
        <end position="373"/>
    </location>
</feature>
<dbReference type="PROSITE" id="PS50005">
    <property type="entry name" value="TPR"/>
    <property type="match status" value="1"/>
</dbReference>
<evidence type="ECO:0000256" key="3">
    <source>
        <dbReference type="SAM" id="Phobius"/>
    </source>
</evidence>
<proteinExistence type="predicted"/>
<dbReference type="RefSeq" id="WP_378050517.1">
    <property type="nucleotide sequence ID" value="NZ_JBHMDN010000028.1"/>
</dbReference>
<reference evidence="6" key="1">
    <citation type="journal article" date="2019" name="Int. J. Syst. Evol. Microbiol.">
        <title>The Global Catalogue of Microorganisms (GCM) 10K type strain sequencing project: providing services to taxonomists for standard genome sequencing and annotation.</title>
        <authorList>
            <consortium name="The Broad Institute Genomics Platform"/>
            <consortium name="The Broad Institute Genome Sequencing Center for Infectious Disease"/>
            <person name="Wu L."/>
            <person name="Ma J."/>
        </authorList>
    </citation>
    <scope>NUCLEOTIDE SEQUENCE [LARGE SCALE GENOMIC DNA]</scope>
    <source>
        <strain evidence="6">KCTC 12907</strain>
    </source>
</reference>
<dbReference type="PROSITE" id="PS50011">
    <property type="entry name" value="PROTEIN_KINASE_DOM"/>
    <property type="match status" value="1"/>
</dbReference>
<gene>
    <name evidence="5" type="ORF">ACFQMJ_01695</name>
</gene>
<dbReference type="Proteomes" id="UP001596378">
    <property type="component" value="Unassembled WGS sequence"/>
</dbReference>
<evidence type="ECO:0000313" key="5">
    <source>
        <dbReference type="EMBL" id="MFC7147235.1"/>
    </source>
</evidence>
<keyword evidence="2" id="KW-0175">Coiled coil</keyword>
<feature type="coiled-coil region" evidence="2">
    <location>
        <begin position="448"/>
        <end position="504"/>
    </location>
</feature>
<evidence type="ECO:0000256" key="1">
    <source>
        <dbReference type="PROSITE-ProRule" id="PRU00339"/>
    </source>
</evidence>
<protein>
    <recommendedName>
        <fullName evidence="4">Protein kinase domain-containing protein</fullName>
    </recommendedName>
</protein>
<dbReference type="InterPro" id="IPR011009">
    <property type="entry name" value="Kinase-like_dom_sf"/>
</dbReference>
<feature type="transmembrane region" description="Helical" evidence="3">
    <location>
        <begin position="411"/>
        <end position="429"/>
    </location>
</feature>
<accession>A0ABW2F8C2</accession>